<dbReference type="EC" id="3.1.4.58" evidence="2"/>
<evidence type="ECO:0000256" key="1">
    <source>
        <dbReference type="ARBA" id="ARBA00022801"/>
    </source>
</evidence>
<dbReference type="Pfam" id="PF13563">
    <property type="entry name" value="2_5_RNA_ligase2"/>
    <property type="match status" value="1"/>
</dbReference>
<reference evidence="4" key="1">
    <citation type="journal article" date="2019" name="Int. J. Syst. Evol. Microbiol.">
        <title>The Global Catalogue of Microorganisms (GCM) 10K type strain sequencing project: providing services to taxonomists for standard genome sequencing and annotation.</title>
        <authorList>
            <consortium name="The Broad Institute Genomics Platform"/>
            <consortium name="The Broad Institute Genome Sequencing Center for Infectious Disease"/>
            <person name="Wu L."/>
            <person name="Ma J."/>
        </authorList>
    </citation>
    <scope>NUCLEOTIDE SEQUENCE [LARGE SCALE GENOMIC DNA]</scope>
    <source>
        <strain evidence="4">CCUG 56608</strain>
    </source>
</reference>
<feature type="short sequence motif" description="HXTX 1" evidence="2">
    <location>
        <begin position="41"/>
        <end position="44"/>
    </location>
</feature>
<dbReference type="Proteomes" id="UP001597041">
    <property type="component" value="Unassembled WGS sequence"/>
</dbReference>
<accession>A0ABW3NKC2</accession>
<sequence length="189" mass="22227">MSHYFIGVPVQPALAKQLAEWQTTLKQYLPYKQWTNRSDFHITLAFLGEVDDPSIEMLQKKLASMTVYPAFDLKRSDIQTFGNTQQPRVIWLGMEHHPLLHEIQEHVVQICETIGYKREKREYTPHVTIAKKWADQRKEISEQSWNAMLADMPALDKSFHVDAIHLYKVHPASDPKYEVVQRFPLREKK</sequence>
<name>A0ABW3NKC2_9BACI</name>
<dbReference type="HAMAP" id="MF_01940">
    <property type="entry name" value="RNA_CPDase"/>
    <property type="match status" value="1"/>
</dbReference>
<evidence type="ECO:0000313" key="3">
    <source>
        <dbReference type="EMBL" id="MFD1066816.1"/>
    </source>
</evidence>
<dbReference type="SUPFAM" id="SSF55144">
    <property type="entry name" value="LigT-like"/>
    <property type="match status" value="1"/>
</dbReference>
<feature type="short sequence motif" description="HXTX 2" evidence="2">
    <location>
        <begin position="126"/>
        <end position="129"/>
    </location>
</feature>
<evidence type="ECO:0000313" key="4">
    <source>
        <dbReference type="Proteomes" id="UP001597041"/>
    </source>
</evidence>
<evidence type="ECO:0000256" key="2">
    <source>
        <dbReference type="HAMAP-Rule" id="MF_01940"/>
    </source>
</evidence>
<comment type="function">
    <text evidence="2">Hydrolyzes RNA 2',3'-cyclic phosphodiester to an RNA 2'-phosphomonoester.</text>
</comment>
<comment type="similarity">
    <text evidence="2">Belongs to the 2H phosphoesterase superfamily. ThpR family.</text>
</comment>
<dbReference type="InterPro" id="IPR009097">
    <property type="entry name" value="Cyclic_Pdiesterase"/>
</dbReference>
<dbReference type="EMBL" id="JBHTKK010000014">
    <property type="protein sequence ID" value="MFD1066816.1"/>
    <property type="molecule type" value="Genomic_DNA"/>
</dbReference>
<keyword evidence="4" id="KW-1185">Reference proteome</keyword>
<dbReference type="PANTHER" id="PTHR35561:SF1">
    <property type="entry name" value="RNA 2',3'-CYCLIC PHOSPHODIESTERASE"/>
    <property type="match status" value="1"/>
</dbReference>
<organism evidence="3 4">
    <name type="scientific">Oceanobacillus locisalsi</name>
    <dbReference type="NCBI Taxonomy" id="546107"/>
    <lineage>
        <taxon>Bacteria</taxon>
        <taxon>Bacillati</taxon>
        <taxon>Bacillota</taxon>
        <taxon>Bacilli</taxon>
        <taxon>Bacillales</taxon>
        <taxon>Bacillaceae</taxon>
        <taxon>Oceanobacillus</taxon>
    </lineage>
</organism>
<dbReference type="Gene3D" id="3.90.1140.10">
    <property type="entry name" value="Cyclic phosphodiesterase"/>
    <property type="match status" value="1"/>
</dbReference>
<dbReference type="RefSeq" id="WP_379592493.1">
    <property type="nucleotide sequence ID" value="NZ_JBHTKK010000014.1"/>
</dbReference>
<proteinExistence type="inferred from homology"/>
<feature type="active site" description="Proton donor" evidence="2">
    <location>
        <position position="41"/>
    </location>
</feature>
<dbReference type="PANTHER" id="PTHR35561">
    <property type="entry name" value="RNA 2',3'-CYCLIC PHOSPHODIESTERASE"/>
    <property type="match status" value="1"/>
</dbReference>
<dbReference type="NCBIfam" id="TIGR02258">
    <property type="entry name" value="2_5_ligase"/>
    <property type="match status" value="1"/>
</dbReference>
<comment type="catalytic activity">
    <reaction evidence="2">
        <text>a 3'-end 2',3'-cyclophospho-ribonucleotide-RNA + H2O = a 3'-end 2'-phospho-ribonucleotide-RNA + H(+)</text>
        <dbReference type="Rhea" id="RHEA:11828"/>
        <dbReference type="Rhea" id="RHEA-COMP:10464"/>
        <dbReference type="Rhea" id="RHEA-COMP:17353"/>
        <dbReference type="ChEBI" id="CHEBI:15377"/>
        <dbReference type="ChEBI" id="CHEBI:15378"/>
        <dbReference type="ChEBI" id="CHEBI:83064"/>
        <dbReference type="ChEBI" id="CHEBI:173113"/>
        <dbReference type="EC" id="3.1.4.58"/>
    </reaction>
</comment>
<comment type="caution">
    <text evidence="3">The sequence shown here is derived from an EMBL/GenBank/DDBJ whole genome shotgun (WGS) entry which is preliminary data.</text>
</comment>
<protein>
    <recommendedName>
        <fullName evidence="2">RNA 2',3'-cyclic phosphodiesterase</fullName>
        <shortName evidence="2">RNA 2',3'-CPDase</shortName>
        <ecNumber evidence="2">3.1.4.58</ecNumber>
    </recommendedName>
</protein>
<feature type="active site" description="Proton acceptor" evidence="2">
    <location>
        <position position="126"/>
    </location>
</feature>
<dbReference type="InterPro" id="IPR004175">
    <property type="entry name" value="RNA_CPDase"/>
</dbReference>
<gene>
    <name evidence="3" type="primary">thpR</name>
    <name evidence="3" type="ORF">ACFQ19_12330</name>
</gene>
<keyword evidence="1 2" id="KW-0378">Hydrolase</keyword>